<dbReference type="EMBL" id="CP016250">
    <property type="protein sequence ID" value="ANQ09577.1"/>
    <property type="molecule type" value="Genomic_DNA"/>
</dbReference>
<sequence>MKKRSGKYILLSSCVLSLGIYYYVKTTKYSDYRRRKMKKISSLVREFRGLLKKKNGNRNQSSILSNIKIQNIYANNKINKREHYVYFKEYDIKSNDCSHSRVAKTKRLFSSERSKYKNAILFATIGSTIGIVSFVYFISPQWNDYYY</sequence>
<reference evidence="3" key="1">
    <citation type="submission" date="2016-06" db="EMBL/GenBank/DDBJ databases">
        <title>First high quality genome sequence of Plasmodium coatneyi using continuous long reads from single molecule, real-time sequencing.</title>
        <authorList>
            <person name="Chien J.-T."/>
            <person name="Pakala S.B."/>
            <person name="Geraldo J.A."/>
            <person name="Lapp S.A."/>
            <person name="Barnwell J.W."/>
            <person name="Kissinger J.C."/>
            <person name="Galinski M.R."/>
            <person name="Humphrey J.C."/>
        </authorList>
    </citation>
    <scope>NUCLEOTIDE SEQUENCE [LARGE SCALE GENOMIC DNA]</scope>
    <source>
        <strain evidence="3">Hackeri</strain>
    </source>
</reference>
<dbReference type="Proteomes" id="UP000092716">
    <property type="component" value="Chromosome 12"/>
</dbReference>
<feature type="transmembrane region" description="Helical" evidence="1">
    <location>
        <begin position="119"/>
        <end position="138"/>
    </location>
</feature>
<dbReference type="RefSeq" id="XP_019916272.1">
    <property type="nucleotide sequence ID" value="XM_020061317.1"/>
</dbReference>
<dbReference type="GeneID" id="30911264"/>
<evidence type="ECO:0000313" key="3">
    <source>
        <dbReference type="Proteomes" id="UP000092716"/>
    </source>
</evidence>
<dbReference type="KEGG" id="pcot:PCOAH_00045330"/>
<protein>
    <submittedName>
        <fullName evidence="2">Uncharacterized protein</fullName>
    </submittedName>
</protein>
<proteinExistence type="predicted"/>
<organism evidence="2 3">
    <name type="scientific">Plasmodium coatneyi</name>
    <dbReference type="NCBI Taxonomy" id="208452"/>
    <lineage>
        <taxon>Eukaryota</taxon>
        <taxon>Sar</taxon>
        <taxon>Alveolata</taxon>
        <taxon>Apicomplexa</taxon>
        <taxon>Aconoidasida</taxon>
        <taxon>Haemosporida</taxon>
        <taxon>Plasmodiidae</taxon>
        <taxon>Plasmodium</taxon>
    </lineage>
</organism>
<dbReference type="OrthoDB" id="374050at2759"/>
<dbReference type="AlphaFoldDB" id="A0A1B1E3P2"/>
<keyword evidence="1" id="KW-0812">Transmembrane</keyword>
<keyword evidence="1" id="KW-0472">Membrane</keyword>
<keyword evidence="1" id="KW-1133">Transmembrane helix</keyword>
<gene>
    <name evidence="2" type="ORF">PCOAH_00045330</name>
</gene>
<evidence type="ECO:0000313" key="2">
    <source>
        <dbReference type="EMBL" id="ANQ09577.1"/>
    </source>
</evidence>
<dbReference type="VEuPathDB" id="PlasmoDB:PCOAH_00045330"/>
<name>A0A1B1E3P2_9APIC</name>
<evidence type="ECO:0000256" key="1">
    <source>
        <dbReference type="SAM" id="Phobius"/>
    </source>
</evidence>
<feature type="transmembrane region" description="Helical" evidence="1">
    <location>
        <begin position="6"/>
        <end position="24"/>
    </location>
</feature>
<keyword evidence="3" id="KW-1185">Reference proteome</keyword>
<accession>A0A1B1E3P2</accession>